<dbReference type="KEGG" id="rbi:RB2501_05090"/>
<protein>
    <recommendedName>
        <fullName evidence="1">Co-chaperone DjlA N-terminal domain-containing protein</fullName>
    </recommendedName>
</protein>
<dbReference type="AlphaFoldDB" id="A4CH38"/>
<evidence type="ECO:0000259" key="1">
    <source>
        <dbReference type="Pfam" id="PF05099"/>
    </source>
</evidence>
<sequence length="142" mass="16544">MPILDLYNHSEKRRNLAHFAAIASLAAVDGAVNPAEKEILDRFAQKLNITDAEYKEVMKKENKYPIEAPFEMKKRYERLYDFFRIIFSDHGIDAEEEDLVRKYAIGIGFSSEMADKVLKSSTEIFSGQIPFEDYLLLMERRK</sequence>
<feature type="domain" description="Co-chaperone DjlA N-terminal" evidence="1">
    <location>
        <begin position="16"/>
        <end position="112"/>
    </location>
</feature>
<reference evidence="2 3" key="1">
    <citation type="journal article" date="2009" name="J. Bacteriol.">
        <title>Complete genome sequence of Robiginitalea biformata HTCC2501.</title>
        <authorList>
            <person name="Oh H.M."/>
            <person name="Giovannoni S.J."/>
            <person name="Lee K."/>
            <person name="Ferriera S."/>
            <person name="Johnson J."/>
            <person name="Cho J.C."/>
        </authorList>
    </citation>
    <scope>NUCLEOTIDE SEQUENCE [LARGE SCALE GENOMIC DNA]</scope>
    <source>
        <strain evidence="3">ATCC BAA-864 / HTCC2501 / KCTC 12146</strain>
    </source>
</reference>
<evidence type="ECO:0000313" key="3">
    <source>
        <dbReference type="Proteomes" id="UP000009049"/>
    </source>
</evidence>
<accession>A4CH38</accession>
<name>A4CH38_ROBBH</name>
<dbReference type="InterPro" id="IPR029024">
    <property type="entry name" value="TerB-like"/>
</dbReference>
<proteinExistence type="predicted"/>
<organism evidence="2 3">
    <name type="scientific">Robiginitalea biformata (strain ATCC BAA-864 / DSM 15991 / KCTC 12146 / HTCC2501)</name>
    <dbReference type="NCBI Taxonomy" id="313596"/>
    <lineage>
        <taxon>Bacteria</taxon>
        <taxon>Pseudomonadati</taxon>
        <taxon>Bacteroidota</taxon>
        <taxon>Flavobacteriia</taxon>
        <taxon>Flavobacteriales</taxon>
        <taxon>Flavobacteriaceae</taxon>
        <taxon>Robiginitalea</taxon>
    </lineage>
</organism>
<dbReference type="SUPFAM" id="SSF158682">
    <property type="entry name" value="TerB-like"/>
    <property type="match status" value="1"/>
</dbReference>
<dbReference type="EMBL" id="CP001712">
    <property type="protein sequence ID" value="EAR16246.1"/>
    <property type="molecule type" value="Genomic_DNA"/>
</dbReference>
<dbReference type="InterPro" id="IPR007791">
    <property type="entry name" value="DjlA_N"/>
</dbReference>
<keyword evidence="3" id="KW-1185">Reference proteome</keyword>
<dbReference type="STRING" id="313596.RB2501_05090"/>
<dbReference type="CDD" id="cd07177">
    <property type="entry name" value="terB_like"/>
    <property type="match status" value="1"/>
</dbReference>
<gene>
    <name evidence="2" type="ordered locus">RB2501_05090</name>
</gene>
<dbReference type="Gene3D" id="1.10.3680.10">
    <property type="entry name" value="TerB-like"/>
    <property type="match status" value="1"/>
</dbReference>
<dbReference type="Pfam" id="PF05099">
    <property type="entry name" value="TerB"/>
    <property type="match status" value="1"/>
</dbReference>
<dbReference type="RefSeq" id="WP_015753003.1">
    <property type="nucleotide sequence ID" value="NC_013222.1"/>
</dbReference>
<evidence type="ECO:0000313" key="2">
    <source>
        <dbReference type="EMBL" id="EAR16246.1"/>
    </source>
</evidence>
<dbReference type="OrthoDB" id="981083at2"/>
<dbReference type="eggNOG" id="COG4103">
    <property type="taxonomic scope" value="Bacteria"/>
</dbReference>
<dbReference type="HOGENOM" id="CLU_151852_0_0_10"/>
<dbReference type="Proteomes" id="UP000009049">
    <property type="component" value="Chromosome"/>
</dbReference>